<dbReference type="InterPro" id="IPR036237">
    <property type="entry name" value="Xyl_isomerase-like_sf"/>
</dbReference>
<sequence>MHKLSLASGVLPEFGAVDVVEAGAAAGFDAVGLWVDPLEWTAQHTRDTRAALARTGLPALDIEVVWIRPDTKLDDHRKVLDVGAEVGAANVLCVSSHPDVSVTVEELSALCRHAEGSGMRVALEFGIFTEVKNLSQALAVLDRVGHPLRAVLVDPIHVDRSGTAIEQIAAIDPMLLPYAQICDARAERPDPADFDAVITDAIDLREQCGQGVLPLAEMLHALPAHIPLSIELRSAALRDAFAHPALRAKAVIDATRGWMETLA</sequence>
<dbReference type="InterPro" id="IPR050312">
    <property type="entry name" value="IolE/XylAMocC-like"/>
</dbReference>
<proteinExistence type="predicted"/>
<keyword evidence="3" id="KW-1185">Reference proteome</keyword>
<dbReference type="AlphaFoldDB" id="A0A0J7Y8H5"/>
<dbReference type="InterPro" id="IPR013022">
    <property type="entry name" value="Xyl_isomerase-like_TIM-brl"/>
</dbReference>
<dbReference type="RefSeq" id="WP_059149572.1">
    <property type="nucleotide sequence ID" value="NZ_KQ130452.1"/>
</dbReference>
<evidence type="ECO:0000313" key="3">
    <source>
        <dbReference type="Proteomes" id="UP000052268"/>
    </source>
</evidence>
<dbReference type="EMBL" id="JACU01000001">
    <property type="protein sequence ID" value="KMS60131.1"/>
    <property type="molecule type" value="Genomic_DNA"/>
</dbReference>
<evidence type="ECO:0000313" key="2">
    <source>
        <dbReference type="EMBL" id="KMS60131.1"/>
    </source>
</evidence>
<dbReference type="Pfam" id="PF01261">
    <property type="entry name" value="AP_endonuc_2"/>
    <property type="match status" value="1"/>
</dbReference>
<keyword evidence="2" id="KW-0413">Isomerase</keyword>
<reference evidence="2 3" key="1">
    <citation type="journal article" date="2015" name="G3 (Bethesda)">
        <title>Insights into Ongoing Evolution of the Hexachlorocyclohexane Catabolic Pathway from Comparative Genomics of Ten Sphingomonadaceae Strains.</title>
        <authorList>
            <person name="Pearce S.L."/>
            <person name="Oakeshott J.G."/>
            <person name="Pandey G."/>
        </authorList>
    </citation>
    <scope>NUCLEOTIDE SEQUENCE [LARGE SCALE GENOMIC DNA]</scope>
    <source>
        <strain evidence="2 3">LL02</strain>
    </source>
</reference>
<dbReference type="PATRIC" id="fig|1114963.3.peg.19"/>
<dbReference type="Proteomes" id="UP000052268">
    <property type="component" value="Unassembled WGS sequence"/>
</dbReference>
<dbReference type="SUPFAM" id="SSF51658">
    <property type="entry name" value="Xylose isomerase-like"/>
    <property type="match status" value="1"/>
</dbReference>
<dbReference type="Gene3D" id="3.20.20.150">
    <property type="entry name" value="Divalent-metal-dependent TIM barrel enzymes"/>
    <property type="match status" value="1"/>
</dbReference>
<name>A0A0J7Y8H5_9SPHN</name>
<organism evidence="2 3">
    <name type="scientific">Novosphingobium barchaimii LL02</name>
    <dbReference type="NCBI Taxonomy" id="1114963"/>
    <lineage>
        <taxon>Bacteria</taxon>
        <taxon>Pseudomonadati</taxon>
        <taxon>Pseudomonadota</taxon>
        <taxon>Alphaproteobacteria</taxon>
        <taxon>Sphingomonadales</taxon>
        <taxon>Sphingomonadaceae</taxon>
        <taxon>Novosphingobium</taxon>
    </lineage>
</organism>
<protein>
    <submittedName>
        <fullName evidence="2">Xylose isomerase</fullName>
    </submittedName>
</protein>
<dbReference type="PANTHER" id="PTHR12110:SF48">
    <property type="entry name" value="BLL3656 PROTEIN"/>
    <property type="match status" value="1"/>
</dbReference>
<comment type="caution">
    <text evidence="2">The sequence shown here is derived from an EMBL/GenBank/DDBJ whole genome shotgun (WGS) entry which is preliminary data.</text>
</comment>
<dbReference type="GO" id="GO:0016853">
    <property type="term" value="F:isomerase activity"/>
    <property type="evidence" value="ECO:0007669"/>
    <property type="project" value="UniProtKB-KW"/>
</dbReference>
<accession>A0A0J7Y8H5</accession>
<dbReference type="PANTHER" id="PTHR12110">
    <property type="entry name" value="HYDROXYPYRUVATE ISOMERASE"/>
    <property type="match status" value="1"/>
</dbReference>
<feature type="domain" description="Xylose isomerase-like TIM barrel" evidence="1">
    <location>
        <begin position="21"/>
        <end position="235"/>
    </location>
</feature>
<evidence type="ECO:0000259" key="1">
    <source>
        <dbReference type="Pfam" id="PF01261"/>
    </source>
</evidence>
<gene>
    <name evidence="2" type="ORF">V474_00110</name>
</gene>
<dbReference type="OrthoDB" id="9072761at2"/>